<proteinExistence type="predicted"/>
<evidence type="ECO:0000313" key="2">
    <source>
        <dbReference type="EMBL" id="AGW28834.1"/>
    </source>
</evidence>
<accession>U3N9U0</accession>
<dbReference type="AlphaFoldDB" id="U3N9U0"/>
<dbReference type="EMBL" id="KF176932">
    <property type="protein sequence ID" value="AGW28834.1"/>
    <property type="molecule type" value="Genomic_DNA"/>
</dbReference>
<feature type="domain" description="DUF1540" evidence="1">
    <location>
        <begin position="6"/>
        <end position="48"/>
    </location>
</feature>
<name>U3N9U0_9BACT</name>
<evidence type="ECO:0000259" key="1">
    <source>
        <dbReference type="Pfam" id="PF07561"/>
    </source>
</evidence>
<organism evidence="2">
    <name type="scientific">uncultured bacterium EB5</name>
    <dbReference type="NCBI Taxonomy" id="1348858"/>
    <lineage>
        <taxon>Bacteria</taxon>
        <taxon>environmental samples</taxon>
    </lineage>
</organism>
<reference evidence="2" key="1">
    <citation type="journal article" date="2014" name="J. Antimicrob. Chemother.">
        <title>Effects of selective digestive decontamination (SDD) on the gut resistome.</title>
        <authorList>
            <person name="Buelow E."/>
            <person name="Gonzalez T.B."/>
            <person name="Versluis D."/>
            <person name="Oostdijk E.A."/>
            <person name="Ogilvie L.A."/>
            <person name="van Mourik M.S."/>
            <person name="Oosterink E."/>
            <person name="van Passel M.W."/>
            <person name="Smidt H."/>
            <person name="D'Andrea M.M."/>
            <person name="de Been M."/>
            <person name="Jones B.V."/>
            <person name="Willems R.J."/>
            <person name="Bonten M.J."/>
            <person name="van Schaik W."/>
        </authorList>
    </citation>
    <scope>NUCLEOTIDE SEQUENCE</scope>
</reference>
<dbReference type="Pfam" id="PF07561">
    <property type="entry name" value="DUF1540"/>
    <property type="match status" value="1"/>
</dbReference>
<sequence>MENRGVFCDVDACAHNIDCQKCDLSQIKITHHSDSASGVDTPHFCQSYEQK</sequence>
<protein>
    <recommendedName>
        <fullName evidence="1">DUF1540 domain-containing protein</fullName>
    </recommendedName>
</protein>
<dbReference type="InterPro" id="IPR011437">
    <property type="entry name" value="DUF1540"/>
</dbReference>